<dbReference type="SUPFAM" id="SSF100895">
    <property type="entry name" value="Kazal-type serine protease inhibitors"/>
    <property type="match status" value="4"/>
</dbReference>
<feature type="domain" description="Major facilitator superfamily (MFS) profile" evidence="8">
    <location>
        <begin position="2217"/>
        <end position="2653"/>
    </location>
</feature>
<feature type="region of interest" description="Disordered" evidence="5">
    <location>
        <begin position="1955"/>
        <end position="2128"/>
    </location>
</feature>
<feature type="domain" description="Kazal-like" evidence="9">
    <location>
        <begin position="1902"/>
        <end position="1946"/>
    </location>
</feature>
<feature type="compositionally biased region" description="Polar residues" evidence="5">
    <location>
        <begin position="1530"/>
        <end position="1549"/>
    </location>
</feature>
<feature type="transmembrane region" description="Helical" evidence="6">
    <location>
        <begin position="2273"/>
        <end position="2293"/>
    </location>
</feature>
<feature type="region of interest" description="Disordered" evidence="5">
    <location>
        <begin position="1663"/>
        <end position="1684"/>
    </location>
</feature>
<evidence type="ECO:0000256" key="1">
    <source>
        <dbReference type="ARBA" id="ARBA00004651"/>
    </source>
</evidence>
<feature type="compositionally biased region" description="Low complexity" evidence="5">
    <location>
        <begin position="1502"/>
        <end position="1527"/>
    </location>
</feature>
<feature type="compositionally biased region" description="Low complexity" evidence="5">
    <location>
        <begin position="1955"/>
        <end position="2056"/>
    </location>
</feature>
<dbReference type="InterPro" id="IPR036259">
    <property type="entry name" value="MFS_trans_sf"/>
</dbReference>
<name>A0AAD8Y992_9STRA</name>
<dbReference type="Gene3D" id="3.30.60.30">
    <property type="match status" value="4"/>
</dbReference>
<dbReference type="Pfam" id="PF07690">
    <property type="entry name" value="MFS_1"/>
    <property type="match status" value="2"/>
</dbReference>
<keyword evidence="6" id="KW-0812">Transmembrane</keyword>
<keyword evidence="3" id="KW-1003">Cell membrane</keyword>
<feature type="compositionally biased region" description="Low complexity" evidence="5">
    <location>
        <begin position="627"/>
        <end position="648"/>
    </location>
</feature>
<evidence type="ECO:0000256" key="6">
    <source>
        <dbReference type="SAM" id="Phobius"/>
    </source>
</evidence>
<dbReference type="PROSITE" id="PS51465">
    <property type="entry name" value="KAZAL_2"/>
    <property type="match status" value="4"/>
</dbReference>
<feature type="transmembrane region" description="Helical" evidence="6">
    <location>
        <begin position="2470"/>
        <end position="2492"/>
    </location>
</feature>
<feature type="domain" description="Kazal-like" evidence="9">
    <location>
        <begin position="1113"/>
        <end position="1162"/>
    </location>
</feature>
<proteinExistence type="predicted"/>
<evidence type="ECO:0000256" key="4">
    <source>
        <dbReference type="ARBA" id="ARBA00022847"/>
    </source>
</evidence>
<feature type="region of interest" description="Disordered" evidence="5">
    <location>
        <begin position="1488"/>
        <end position="1558"/>
    </location>
</feature>
<dbReference type="EMBL" id="JATAAI010000013">
    <property type="protein sequence ID" value="KAK1741370.1"/>
    <property type="molecule type" value="Genomic_DNA"/>
</dbReference>
<evidence type="ECO:0000259" key="8">
    <source>
        <dbReference type="PROSITE" id="PS50850"/>
    </source>
</evidence>
<feature type="region of interest" description="Disordered" evidence="5">
    <location>
        <begin position="1052"/>
        <end position="1122"/>
    </location>
</feature>
<dbReference type="Pfam" id="PF00050">
    <property type="entry name" value="Kazal_1"/>
    <property type="match status" value="4"/>
</dbReference>
<keyword evidence="7" id="KW-0732">Signal</keyword>
<feature type="compositionally biased region" description="Polar residues" evidence="5">
    <location>
        <begin position="1488"/>
        <end position="1501"/>
    </location>
</feature>
<evidence type="ECO:0000259" key="9">
    <source>
        <dbReference type="PROSITE" id="PS51465"/>
    </source>
</evidence>
<feature type="compositionally biased region" description="Polar residues" evidence="5">
    <location>
        <begin position="649"/>
        <end position="678"/>
    </location>
</feature>
<dbReference type="GO" id="GO:0015293">
    <property type="term" value="F:symporter activity"/>
    <property type="evidence" value="ECO:0007669"/>
    <property type="project" value="UniProtKB-KW"/>
</dbReference>
<reference evidence="10" key="1">
    <citation type="submission" date="2023-06" db="EMBL/GenBank/DDBJ databases">
        <title>Survivors Of The Sea: Transcriptome response of Skeletonema marinoi to long-term dormancy.</title>
        <authorList>
            <person name="Pinder M.I.M."/>
            <person name="Kourtchenko O."/>
            <person name="Robertson E.K."/>
            <person name="Larsson T."/>
            <person name="Maumus F."/>
            <person name="Osuna-Cruz C.M."/>
            <person name="Vancaester E."/>
            <person name="Stenow R."/>
            <person name="Vandepoele K."/>
            <person name="Ploug H."/>
            <person name="Bruchert V."/>
            <person name="Godhe A."/>
            <person name="Topel M."/>
        </authorList>
    </citation>
    <scope>NUCLEOTIDE SEQUENCE</scope>
    <source>
        <strain evidence="10">R05AC</strain>
    </source>
</reference>
<evidence type="ECO:0000313" key="11">
    <source>
        <dbReference type="Proteomes" id="UP001224775"/>
    </source>
</evidence>
<comment type="subcellular location">
    <subcellularLocation>
        <location evidence="1">Cell membrane</location>
        <topology evidence="1">Multi-pass membrane protein</topology>
    </subcellularLocation>
</comment>
<evidence type="ECO:0000256" key="2">
    <source>
        <dbReference type="ARBA" id="ARBA00022448"/>
    </source>
</evidence>
<feature type="compositionally biased region" description="Polar residues" evidence="5">
    <location>
        <begin position="1052"/>
        <end position="1065"/>
    </location>
</feature>
<feature type="transmembrane region" description="Helical" evidence="6">
    <location>
        <begin position="2302"/>
        <end position="2323"/>
    </location>
</feature>
<comment type="caution">
    <text evidence="10">The sequence shown here is derived from an EMBL/GenBank/DDBJ whole genome shotgun (WGS) entry which is preliminary data.</text>
</comment>
<feature type="compositionally biased region" description="Polar residues" evidence="5">
    <location>
        <begin position="1094"/>
        <end position="1113"/>
    </location>
</feature>
<sequence length="2673" mass="290408">MKNPQHQYSMSVAATILLGLASFAAAQTSSFKDPLTGEPIPLIKRSDIRMPRRKIQATCDEAIDIQNQSYYHPTLDPDKGATCTNSNDYPMIWKEIPKASNIPQYISSTGQECCEKFYERQGVPAGTCRIEDVCNPPEIIPGLWHSSKYNPTTCTNSGDYPLSWNDETLRPYHLFETSAKCCAEVERKTSQTCDVLDVEAEWSCDKWHLAIEKDENDFAIHPDGTCTNSGIIYDVWMAKQDVYVFPDHQACCDNFKIAYDDCHKVDECAEPSNPPTPLPTTKAPTPVPTPVPTTKAPTPVPTTKAPTRSPVVFDIEAYTCGAASSSENGRFHIDKYGSLSCSNSDDYPPSWESVLDSDGNHKFLFDTMEECVAYFTPFLKPGETVKSVNVCSPDCCSYMKEHNLPFVEEQCEGGCEVTTTTTSTTTTTTMVPELNDPECEKAAAYYHPPRTMDAPYCTNSVDYPQSWHNVLDENGNKMFLFTSIDDCCDYFAKSGVPRENCVEVDVCSSDCCSYTKENNLPFEQCQGGCTTTTTTTTTTAPGSCEDGSFSLYWHPSTSDDILCTNSPGYPTSWRTRTITPKFLYESAEDCCKNYYGSFNIPTELCEMEDLCPDGKLVSVAADEPITTSTTTSTTITTTTSSPPSSSPTRNPTNLPTHSPSDSPTRNPTNLPTHSPSDSPTKRPSDKPVADVVCAEVWEPVCGEDGVSYSNDCEAIKSDVKVVSVGECCSPGGKCSVEGSSCSVGTETCCGQTYDSLKCECSEERRWLCLIFDEACPSPCPQETTTTTTTSTAAASNDAKWFPDTVNDEPTCRYGSDYPLSYEGFGWLFDDDVDDSGEVIKTGEQKCCVEYNLPCQFQSKFNDDMWYPDTVNGDKTCEYGNEYPPSYALSNGMLFDSEIECCIEFNLSHCIPKEPKWFPKLSDDGSKGCVYEVPASEMPSTFLFLERDDCCVAYPEACPTTTLPTTTTPRPSIETPDCEESAEGNECAWWPELVSTEEGYVLHCQYSSSWPELAADHLSSDNDGNGYYACCDKYSCTKNADGSYVNVMEERSNTATNAPTPLPSNGPTSEPTRLPSRSPSTSPTRNPTNLPTHLPSGSPTRNPTNLPTHLPSDSPTKRPSDKPVEDVVCAELWDPVCGEDGVSYSNVCEANKVDVKVAYEGECCSPGGKCSVEGSSCSVGTETCCGQTYDSLKCECSEGPDHRWECIMNEACMLPCPEETTTTTTSSTAAASNDAKWFPDTVNDEPTCRYGSDYPLSYEGHGWLFDDDVDDSGEVIKTGEQKCCVKYNLQCQFQSKFNDDMWYPDTVNGDKTCEYGNEYPLSYALSNGMLFDSEIECCIEFNLSHCIPKEPKWFPKLSDDGSKGCVYEVPASEMPSTFLFLERDDCCVAYPEACPTTTLPTTTTPRPSIETPDCEESAGGNECAWWPELVSTEEGYVLHCQYSSSWPELAADHLSSDNDGNGYYACCDKYSCTKNADGSYVNVMEERSNTATNAPTPLPSNGPTSEPTRLPSRSPSTSPTRNPTNLPTHLPSGSPTRNPTNLPTHLPSDSPTKRPSDKPVADVVCAEVWEPVCGEDGVSYSNDCEAIKADVKVVSVGECEVPAERCSPGDKCSVEGSSCSVGTETCCGQTYDSLKCECSEGLWLCLVTEACRLPCSPTFAPTTVTRQPTPLPSKDPTNTPTMRPVDATTTTTTVAATTTTSGEMVTHSSGLCGKWHVSREAPSTCTNSGVGMAEPTSDCRDWYRSGEDCCNLFFGREDCPKVDVTVTTTKATTTTTAATTRSCGEWHVSRVNMKTCTNSREGMREPGPDCAEWYASGEECCFSYLRGAECQIIDVSGDTTSTEATLPLSHCDEWHPNPSDSTKCTNSDVYPSVWRESYYYDRFFFRTAEACCEQREQQGSRCSVVDVCTFCTEEYSPVCGSDGSTYGNKCKAKAAGINLFVTGTCDEVVAATTTTTTSTTTTPATTTTTTTPETTTTTPATTTTTTNPATTTTTTTPATTTTTTTPATTTTTTTPATTTTTTTPVTTTTTTTPATTTTTTTTATTTTTTSTTSATTTSDPGDMEENSGTLGTTTTTTPATTTTTTTPATTTTTTSTTPVTTTTSTTSTTTTSNPGDMEENSGTLGTTTTTAPTDTTCSVYETKRQCQKHKKDGCDWDRTTRVCRHEDEEEMDPNSESGADDDNNKSQMKNSREISLLKSDHCQDEEDSKTTNTPSTMQTIAGVMGNVLEWYDFALFGFFSDIIAQVFFPPSDAADDDAIDYGAEIDTSNLINSFAVYGGAFLMRPVGGLTIGYVGDRYGRKQALVLSLFLMAFPTFLMGCLPTYEQVGALSTISLVVCRLLQGMSVGGQLPASLIYTVEIRPRKHWGYYGALVMMASNCGTLLGNFVGAFMRAFLTDEQLLSWGWRIPFLSGILIAFVAMYLRDHGVDHNPNAGEYDDDDEDSGDVSKQAVSKHLLSEVFKRENLPALGSATLTPMLWGAGFYTTFVWMAIYMKVLCNPPYEHAFWINAAALLFGIILPLPLTGMLSDKIGRDKTMGFGVVGLAISGPLMIKVIAAGNPVAAFFAQCTLGVFLSLFGGPMNAWLVEKFPPNIRLTSAALGYDLAHCTASAFSPLVATLLVQEVSITAPGYIYPFFAVFAVIGMFMSTKIHQSGGVEDESNVQMGSFKGELPPIT</sequence>
<dbReference type="PROSITE" id="PS50850">
    <property type="entry name" value="MFS"/>
    <property type="match status" value="1"/>
</dbReference>
<feature type="chain" id="PRO_5042209821" evidence="7">
    <location>
        <begin position="27"/>
        <end position="2673"/>
    </location>
</feature>
<keyword evidence="11" id="KW-1185">Reference proteome</keyword>
<evidence type="ECO:0000256" key="7">
    <source>
        <dbReference type="SAM" id="SignalP"/>
    </source>
</evidence>
<dbReference type="PANTHER" id="PTHR43528:SF1">
    <property type="entry name" value="ALPHA-KETOGLUTARATE PERMEASE"/>
    <property type="match status" value="1"/>
</dbReference>
<dbReference type="InterPro" id="IPR036058">
    <property type="entry name" value="Kazal_dom_sf"/>
</dbReference>
<feature type="transmembrane region" description="Helical" evidence="6">
    <location>
        <begin position="2537"/>
        <end position="2556"/>
    </location>
</feature>
<dbReference type="SUPFAM" id="SSF103473">
    <property type="entry name" value="MFS general substrate transporter"/>
    <property type="match status" value="1"/>
</dbReference>
<dbReference type="CDD" id="cd00104">
    <property type="entry name" value="KAZAL_FS"/>
    <property type="match status" value="4"/>
</dbReference>
<keyword evidence="2" id="KW-0813">Transport</keyword>
<keyword evidence="6" id="KW-0472">Membrane</keyword>
<dbReference type="PANTHER" id="PTHR43528">
    <property type="entry name" value="ALPHA-KETOGLUTARATE PERMEASE"/>
    <property type="match status" value="1"/>
</dbReference>
<feature type="transmembrane region" description="Helical" evidence="6">
    <location>
        <begin position="2367"/>
        <end position="2390"/>
    </location>
</feature>
<protein>
    <submittedName>
        <fullName evidence="10">MFS transporter</fullName>
    </submittedName>
</protein>
<organism evidence="10 11">
    <name type="scientific">Skeletonema marinoi</name>
    <dbReference type="NCBI Taxonomy" id="267567"/>
    <lineage>
        <taxon>Eukaryota</taxon>
        <taxon>Sar</taxon>
        <taxon>Stramenopiles</taxon>
        <taxon>Ochrophyta</taxon>
        <taxon>Bacillariophyta</taxon>
        <taxon>Coscinodiscophyceae</taxon>
        <taxon>Thalassiosirophycidae</taxon>
        <taxon>Thalassiosirales</taxon>
        <taxon>Skeletonemataceae</taxon>
        <taxon>Skeletonema</taxon>
        <taxon>Skeletonema marinoi-dohrnii complex</taxon>
    </lineage>
</organism>
<dbReference type="SMART" id="SM00280">
    <property type="entry name" value="KAZAL"/>
    <property type="match status" value="4"/>
</dbReference>
<dbReference type="InterPro" id="IPR051084">
    <property type="entry name" value="H+-coupled_symporters"/>
</dbReference>
<gene>
    <name evidence="10" type="ORF">QTG54_007848</name>
</gene>
<feature type="signal peptide" evidence="7">
    <location>
        <begin position="1"/>
        <end position="26"/>
    </location>
</feature>
<feature type="compositionally biased region" description="Low complexity" evidence="5">
    <location>
        <begin position="1066"/>
        <end position="1091"/>
    </location>
</feature>
<feature type="domain" description="Kazal-like" evidence="9">
    <location>
        <begin position="1549"/>
        <end position="1600"/>
    </location>
</feature>
<feature type="region of interest" description="Disordered" evidence="5">
    <location>
        <begin position="627"/>
        <end position="687"/>
    </location>
</feature>
<feature type="domain" description="Kazal-like" evidence="9">
    <location>
        <begin position="678"/>
        <end position="727"/>
    </location>
</feature>
<dbReference type="InterPro" id="IPR011701">
    <property type="entry name" value="MFS"/>
</dbReference>
<feature type="transmembrane region" description="Helical" evidence="6">
    <location>
        <begin position="2624"/>
        <end position="2644"/>
    </location>
</feature>
<feature type="region of interest" description="Disordered" evidence="5">
    <location>
        <begin position="2165"/>
        <end position="2214"/>
    </location>
</feature>
<dbReference type="Gene3D" id="1.20.1250.20">
    <property type="entry name" value="MFS general substrate transporter like domains"/>
    <property type="match status" value="1"/>
</dbReference>
<accession>A0AAD8Y992</accession>
<dbReference type="InterPro" id="IPR002350">
    <property type="entry name" value="Kazal_dom"/>
</dbReference>
<dbReference type="Proteomes" id="UP001224775">
    <property type="component" value="Unassembled WGS sequence"/>
</dbReference>
<feature type="transmembrane region" description="Helical" evidence="6">
    <location>
        <begin position="2504"/>
        <end position="2525"/>
    </location>
</feature>
<evidence type="ECO:0000313" key="10">
    <source>
        <dbReference type="EMBL" id="KAK1741370.1"/>
    </source>
</evidence>
<evidence type="ECO:0000256" key="5">
    <source>
        <dbReference type="SAM" id="MobiDB-lite"/>
    </source>
</evidence>
<keyword evidence="4" id="KW-0769">Symport</keyword>
<keyword evidence="6" id="KW-1133">Transmembrane helix</keyword>
<feature type="transmembrane region" description="Helical" evidence="6">
    <location>
        <begin position="2562"/>
        <end position="2584"/>
    </location>
</feature>
<dbReference type="GO" id="GO:0005886">
    <property type="term" value="C:plasma membrane"/>
    <property type="evidence" value="ECO:0007669"/>
    <property type="project" value="UniProtKB-SubCell"/>
</dbReference>
<feature type="transmembrane region" description="Helical" evidence="6">
    <location>
        <begin position="2402"/>
        <end position="2421"/>
    </location>
</feature>
<feature type="region of interest" description="Disordered" evidence="5">
    <location>
        <begin position="1398"/>
        <end position="1417"/>
    </location>
</feature>
<feature type="region of interest" description="Disordered" evidence="5">
    <location>
        <begin position="270"/>
        <end position="305"/>
    </location>
</feature>
<evidence type="ECO:0000256" key="3">
    <source>
        <dbReference type="ARBA" id="ARBA00022475"/>
    </source>
</evidence>
<feature type="compositionally biased region" description="Low complexity" evidence="5">
    <location>
        <begin position="292"/>
        <end position="305"/>
    </location>
</feature>
<feature type="compositionally biased region" description="Low complexity" evidence="5">
    <location>
        <begin position="2071"/>
        <end position="2110"/>
    </location>
</feature>
<dbReference type="InterPro" id="IPR020846">
    <property type="entry name" value="MFS_dom"/>
</dbReference>
<feature type="compositionally biased region" description="Acidic residues" evidence="5">
    <location>
        <begin position="2166"/>
        <end position="2180"/>
    </location>
</feature>